<evidence type="ECO:0000259" key="1">
    <source>
        <dbReference type="Pfam" id="PF12802"/>
    </source>
</evidence>
<feature type="domain" description="HTH marR-type" evidence="1">
    <location>
        <begin position="10"/>
        <end position="59"/>
    </location>
</feature>
<accession>A0A6B0YY53</accession>
<dbReference type="InterPro" id="IPR000835">
    <property type="entry name" value="HTH_MarR-typ"/>
</dbReference>
<proteinExistence type="predicted"/>
<evidence type="ECO:0000313" key="2">
    <source>
        <dbReference type="EMBL" id="MXY94909.1"/>
    </source>
</evidence>
<dbReference type="SUPFAM" id="SSF46785">
    <property type="entry name" value="Winged helix' DNA-binding domain"/>
    <property type="match status" value="1"/>
</dbReference>
<dbReference type="Pfam" id="PF12802">
    <property type="entry name" value="MarR_2"/>
    <property type="match status" value="1"/>
</dbReference>
<organism evidence="2">
    <name type="scientific">Caldilineaceae bacterium SB0664_bin_27</name>
    <dbReference type="NCBI Taxonomy" id="2605260"/>
    <lineage>
        <taxon>Bacteria</taxon>
        <taxon>Bacillati</taxon>
        <taxon>Chloroflexota</taxon>
        <taxon>Caldilineae</taxon>
        <taxon>Caldilineales</taxon>
        <taxon>Caldilineaceae</taxon>
    </lineage>
</organism>
<reference evidence="2" key="1">
    <citation type="submission" date="2019-09" db="EMBL/GenBank/DDBJ databases">
        <title>Characterisation of the sponge microbiome using genome-centric metagenomics.</title>
        <authorList>
            <person name="Engelberts J.P."/>
            <person name="Robbins S.J."/>
            <person name="De Goeij J.M."/>
            <person name="Aranda M."/>
            <person name="Bell S.C."/>
            <person name="Webster N.S."/>
        </authorList>
    </citation>
    <scope>NUCLEOTIDE SEQUENCE</scope>
    <source>
        <strain evidence="2">SB0664_bin_27</strain>
    </source>
</reference>
<dbReference type="InterPro" id="IPR036390">
    <property type="entry name" value="WH_DNA-bd_sf"/>
</dbReference>
<gene>
    <name evidence="2" type="ORF">F4Y42_15835</name>
</gene>
<dbReference type="EMBL" id="VXRG01000130">
    <property type="protein sequence ID" value="MXY94909.1"/>
    <property type="molecule type" value="Genomic_DNA"/>
</dbReference>
<sequence>MSVSPNQNSPAWQILEYLQRNSSATIKDIEILLGVTTTAVRQHLNALQASGYLDRREERSGVGRPHYIYAATDAARELFACRCDVLALTMLQEMYGMVGSEQMGTLLNRVGVRLAERYAESVNATELQHRVEELAGALSRQGVLTDVSAADNNTIALKMYNCPYHDLAIAHREICEMDQLMMQQVLGADVSLDDCIMDGHGSCSFVITHSSRAELEFES</sequence>
<comment type="caution">
    <text evidence="2">The sequence shown here is derived from an EMBL/GenBank/DDBJ whole genome shotgun (WGS) entry which is preliminary data.</text>
</comment>
<name>A0A6B0YY53_9CHLR</name>
<dbReference type="AlphaFoldDB" id="A0A6B0YY53"/>
<dbReference type="InterPro" id="IPR036388">
    <property type="entry name" value="WH-like_DNA-bd_sf"/>
</dbReference>
<dbReference type="GO" id="GO:0003700">
    <property type="term" value="F:DNA-binding transcription factor activity"/>
    <property type="evidence" value="ECO:0007669"/>
    <property type="project" value="InterPro"/>
</dbReference>
<dbReference type="CDD" id="cd00090">
    <property type="entry name" value="HTH_ARSR"/>
    <property type="match status" value="1"/>
</dbReference>
<dbReference type="Gene3D" id="1.10.10.10">
    <property type="entry name" value="Winged helix-like DNA-binding domain superfamily/Winged helix DNA-binding domain"/>
    <property type="match status" value="1"/>
</dbReference>
<protein>
    <submittedName>
        <fullName evidence="2">Winged helix-turn-helix transcriptional regulator</fullName>
    </submittedName>
</protein>
<dbReference type="InterPro" id="IPR011991">
    <property type="entry name" value="ArsR-like_HTH"/>
</dbReference>